<keyword evidence="3" id="KW-0560">Oxidoreductase</keyword>
<organism evidence="4 5">
    <name type="scientific">Pseudomonas duriflava</name>
    <dbReference type="NCBI Taxonomy" id="459528"/>
    <lineage>
        <taxon>Bacteria</taxon>
        <taxon>Pseudomonadati</taxon>
        <taxon>Pseudomonadota</taxon>
        <taxon>Gammaproteobacteria</taxon>
        <taxon>Pseudomonadales</taxon>
        <taxon>Pseudomonadaceae</taxon>
        <taxon>Pseudomonas</taxon>
    </lineage>
</organism>
<comment type="caution">
    <text evidence="4">The sequence shown here is derived from an EMBL/GenBank/DDBJ whole genome shotgun (WGS) entry which is preliminary data.</text>
</comment>
<evidence type="ECO:0000313" key="4">
    <source>
        <dbReference type="EMBL" id="TWI50993.1"/>
    </source>
</evidence>
<sequence length="241" mass="27237">MCLVKRILLLGGTTEGLQLARTLSKNDIYSLAGLGQVPKDLPCQCRVGGFGGAEGLGVYLRQQRIELVLDLTHPYAQRISHHAVEAAAQVDIPCWALHRPAWQPSPQDDWRAWHTWSDLMERIATFRRPLFALGREPLEHLANIPPYQHWVIRCLNTEISVARATVISARGPFKLRDEHNLLTQHRVDVIVCKNSGNPATQAKLEVARTLKIPVLMRTRPLLPQANRTFMKIEDMLLALRS</sequence>
<evidence type="ECO:0000256" key="1">
    <source>
        <dbReference type="ARBA" id="ARBA00004953"/>
    </source>
</evidence>
<dbReference type="EMBL" id="VLKY01000013">
    <property type="protein sequence ID" value="TWI50993.1"/>
    <property type="molecule type" value="Genomic_DNA"/>
</dbReference>
<accession>A0A562Q2U0</accession>
<reference evidence="4 5" key="1">
    <citation type="journal article" date="2015" name="Stand. Genomic Sci.">
        <title>Genomic Encyclopedia of Bacterial and Archaeal Type Strains, Phase III: the genomes of soil and plant-associated and newly described type strains.</title>
        <authorList>
            <person name="Whitman W.B."/>
            <person name="Woyke T."/>
            <person name="Klenk H.P."/>
            <person name="Zhou Y."/>
            <person name="Lilburn T.G."/>
            <person name="Beck B.J."/>
            <person name="De Vos P."/>
            <person name="Vandamme P."/>
            <person name="Eisen J.A."/>
            <person name="Garrity G."/>
            <person name="Hugenholtz P."/>
            <person name="Kyrpides N.C."/>
        </authorList>
    </citation>
    <scope>NUCLEOTIDE SEQUENCE [LARGE SCALE GENOMIC DNA]</scope>
    <source>
        <strain evidence="4 5">CGMCC 1.6858</strain>
    </source>
</reference>
<proteinExistence type="predicted"/>
<dbReference type="PROSITE" id="PS51014">
    <property type="entry name" value="COBK_CBIJ"/>
    <property type="match status" value="1"/>
</dbReference>
<dbReference type="PANTHER" id="PTHR36925:SF1">
    <property type="entry name" value="COBALT-PRECORRIN-6A REDUCTASE"/>
    <property type="match status" value="1"/>
</dbReference>
<dbReference type="Pfam" id="PF02571">
    <property type="entry name" value="CbiJ"/>
    <property type="match status" value="1"/>
</dbReference>
<dbReference type="InterPro" id="IPR003723">
    <property type="entry name" value="Precorrin-6x_reduct"/>
</dbReference>
<name>A0A562Q2U0_9PSED</name>
<dbReference type="Proteomes" id="UP000316905">
    <property type="component" value="Unassembled WGS sequence"/>
</dbReference>
<evidence type="ECO:0000256" key="2">
    <source>
        <dbReference type="ARBA" id="ARBA00022573"/>
    </source>
</evidence>
<keyword evidence="2" id="KW-0169">Cobalamin biosynthesis</keyword>
<dbReference type="AlphaFoldDB" id="A0A562Q2U0"/>
<dbReference type="GO" id="GO:0016994">
    <property type="term" value="F:precorrin-6A reductase activity"/>
    <property type="evidence" value="ECO:0007669"/>
    <property type="project" value="InterPro"/>
</dbReference>
<dbReference type="UniPathway" id="UPA00148"/>
<evidence type="ECO:0000313" key="5">
    <source>
        <dbReference type="Proteomes" id="UP000316905"/>
    </source>
</evidence>
<dbReference type="OrthoDB" id="5183775at2"/>
<evidence type="ECO:0000256" key="3">
    <source>
        <dbReference type="ARBA" id="ARBA00023002"/>
    </source>
</evidence>
<dbReference type="GO" id="GO:0009236">
    <property type="term" value="P:cobalamin biosynthetic process"/>
    <property type="evidence" value="ECO:0007669"/>
    <property type="project" value="UniProtKB-UniPathway"/>
</dbReference>
<gene>
    <name evidence="4" type="ORF">IQ22_03695</name>
</gene>
<comment type="pathway">
    <text evidence="1">Cofactor biosynthesis; adenosylcobalamin biosynthesis.</text>
</comment>
<dbReference type="NCBIfam" id="NF005969">
    <property type="entry name" value="PRK08057.1-3"/>
    <property type="match status" value="1"/>
</dbReference>
<protein>
    <submittedName>
        <fullName evidence="4">Precorrin-6A/cobalt-precorrin-6A reductase</fullName>
    </submittedName>
</protein>
<keyword evidence="5" id="KW-1185">Reference proteome</keyword>
<dbReference type="PANTHER" id="PTHR36925">
    <property type="entry name" value="COBALT-PRECORRIN-6A REDUCTASE"/>
    <property type="match status" value="1"/>
</dbReference>